<evidence type="ECO:0000256" key="1">
    <source>
        <dbReference type="ARBA" id="ARBA00009986"/>
    </source>
</evidence>
<dbReference type="InterPro" id="IPR015590">
    <property type="entry name" value="Aldehyde_DH_dom"/>
</dbReference>
<dbReference type="EMBL" id="CP040077">
    <property type="protein sequence ID" value="QCP51876.1"/>
    <property type="molecule type" value="Genomic_DNA"/>
</dbReference>
<dbReference type="KEGG" id="tvl:FAZ95_20745"/>
<evidence type="ECO:0000259" key="5">
    <source>
        <dbReference type="Pfam" id="PF00171"/>
    </source>
</evidence>
<dbReference type="CDD" id="cd07114">
    <property type="entry name" value="ALDH_DhaS"/>
    <property type="match status" value="1"/>
</dbReference>
<dbReference type="Gene3D" id="3.40.605.10">
    <property type="entry name" value="Aldehyde Dehydrogenase, Chain A, domain 1"/>
    <property type="match status" value="1"/>
</dbReference>
<dbReference type="RefSeq" id="WP_137334649.1">
    <property type="nucleotide sequence ID" value="NZ_CP040077.1"/>
</dbReference>
<evidence type="ECO:0000256" key="3">
    <source>
        <dbReference type="PROSITE-ProRule" id="PRU10007"/>
    </source>
</evidence>
<dbReference type="InterPro" id="IPR016160">
    <property type="entry name" value="Ald_DH_CS_CYS"/>
</dbReference>
<organism evidence="6 7">
    <name type="scientific">Trinickia violacea</name>
    <dbReference type="NCBI Taxonomy" id="2571746"/>
    <lineage>
        <taxon>Bacteria</taxon>
        <taxon>Pseudomonadati</taxon>
        <taxon>Pseudomonadota</taxon>
        <taxon>Betaproteobacteria</taxon>
        <taxon>Burkholderiales</taxon>
        <taxon>Burkholderiaceae</taxon>
        <taxon>Trinickia</taxon>
    </lineage>
</organism>
<dbReference type="InterPro" id="IPR016161">
    <property type="entry name" value="Ald_DH/histidinol_DH"/>
</dbReference>
<sequence length="490" mass="52449">MAQRFQQYIDGAFEDASEHFDSVNPATGEVWARMPAASAADVDRAVRAAHRALTDPAWAGLTASARGKLLYRLAELVAEHAPRLAELETQDTGKIIRETRAQIGYVADYYRYYAGVADKIQGAWLPVDKPDMEVTLRREPVGVVAAVVPWNSQLFLSAVKVGPALAAGCTIVLKASEDGPAPLLEFARLVHEAGFPAGVVNVVTGFGNDCGRTLTSHPLVSKIAFTGGPETARHVVRNSAENLAATSLELGGKSPVLVFDDADLDSAANAVVAGIFAATGQSCVAGSRLVVQRGIHDALLARLAAKAEAIRIGDPQDPATEMGPLATSRQREHVERVLRASVEAGARIVTGGHVPHEFTRGFYFRPTIVDCPHPRVPSVEQELFGPVLSVVTFDTEADAVALANDTRYGLASGVFTRDLTRAHRLTRALRAGIVWVNTYRAVSPIVPFGGYGLSGLGREGGLDAVLDYTRTKSVWIRTSDEPIADPFVMR</sequence>
<dbReference type="Gene3D" id="3.40.309.10">
    <property type="entry name" value="Aldehyde Dehydrogenase, Chain A, domain 2"/>
    <property type="match status" value="1"/>
</dbReference>
<evidence type="ECO:0000313" key="7">
    <source>
        <dbReference type="Proteomes" id="UP000298656"/>
    </source>
</evidence>
<dbReference type="Proteomes" id="UP000298656">
    <property type="component" value="Chromosome 1"/>
</dbReference>
<keyword evidence="7" id="KW-1185">Reference proteome</keyword>
<dbReference type="FunFam" id="3.40.605.10:FF:000007">
    <property type="entry name" value="NAD/NADP-dependent betaine aldehyde dehydrogenase"/>
    <property type="match status" value="1"/>
</dbReference>
<gene>
    <name evidence="6" type="ORF">FAZ95_20745</name>
</gene>
<feature type="domain" description="Aldehyde dehydrogenase" evidence="5">
    <location>
        <begin position="15"/>
        <end position="474"/>
    </location>
</feature>
<dbReference type="PROSITE" id="PS00687">
    <property type="entry name" value="ALDEHYDE_DEHYDR_GLU"/>
    <property type="match status" value="1"/>
</dbReference>
<protein>
    <submittedName>
        <fullName evidence="6">Aldehyde dehydrogenase</fullName>
    </submittedName>
</protein>
<evidence type="ECO:0000313" key="6">
    <source>
        <dbReference type="EMBL" id="QCP51876.1"/>
    </source>
</evidence>
<dbReference type="SUPFAM" id="SSF53720">
    <property type="entry name" value="ALDH-like"/>
    <property type="match status" value="1"/>
</dbReference>
<name>A0A4P8IU09_9BURK</name>
<dbReference type="InterPro" id="IPR016163">
    <property type="entry name" value="Ald_DH_C"/>
</dbReference>
<dbReference type="InterPro" id="IPR016162">
    <property type="entry name" value="Ald_DH_N"/>
</dbReference>
<feature type="active site" evidence="3">
    <location>
        <position position="249"/>
    </location>
</feature>
<dbReference type="InterPro" id="IPR029510">
    <property type="entry name" value="Ald_DH_CS_GLU"/>
</dbReference>
<dbReference type="AlphaFoldDB" id="A0A4P8IU09"/>
<dbReference type="FunFam" id="3.40.309.10:FF:000012">
    <property type="entry name" value="Betaine aldehyde dehydrogenase"/>
    <property type="match status" value="1"/>
</dbReference>
<evidence type="ECO:0000256" key="2">
    <source>
        <dbReference type="ARBA" id="ARBA00023002"/>
    </source>
</evidence>
<keyword evidence="2 4" id="KW-0560">Oxidoreductase</keyword>
<dbReference type="OrthoDB" id="6187633at2"/>
<dbReference type="Pfam" id="PF00171">
    <property type="entry name" value="Aldedh"/>
    <property type="match status" value="1"/>
</dbReference>
<dbReference type="PANTHER" id="PTHR11699">
    <property type="entry name" value="ALDEHYDE DEHYDROGENASE-RELATED"/>
    <property type="match status" value="1"/>
</dbReference>
<accession>A0A4P8IU09</accession>
<dbReference type="PROSITE" id="PS00070">
    <property type="entry name" value="ALDEHYDE_DEHYDR_CYS"/>
    <property type="match status" value="1"/>
</dbReference>
<reference evidence="6 7" key="1">
    <citation type="submission" date="2019-05" db="EMBL/GenBank/DDBJ databases">
        <title>Burkholderia sp. DHOD12, isolated from subtropical forest soil.</title>
        <authorList>
            <person name="Gao Z.-H."/>
            <person name="Qiu L.-H."/>
        </authorList>
    </citation>
    <scope>NUCLEOTIDE SEQUENCE [LARGE SCALE GENOMIC DNA]</scope>
    <source>
        <strain evidence="6 7">DHOD12</strain>
    </source>
</reference>
<dbReference type="GO" id="GO:0016620">
    <property type="term" value="F:oxidoreductase activity, acting on the aldehyde or oxo group of donors, NAD or NADP as acceptor"/>
    <property type="evidence" value="ECO:0007669"/>
    <property type="project" value="InterPro"/>
</dbReference>
<comment type="similarity">
    <text evidence="1 4">Belongs to the aldehyde dehydrogenase family.</text>
</comment>
<evidence type="ECO:0000256" key="4">
    <source>
        <dbReference type="RuleBase" id="RU003345"/>
    </source>
</evidence>
<proteinExistence type="inferred from homology"/>